<dbReference type="InterPro" id="IPR038220">
    <property type="entry name" value="PHOX_C_sf"/>
</dbReference>
<evidence type="ECO:0000313" key="6">
    <source>
        <dbReference type="EMBL" id="CEH18114.1"/>
    </source>
</evidence>
<dbReference type="STRING" id="401625.A0A0N7LB14"/>
<feature type="domain" description="FAD-binding" evidence="5">
    <location>
        <begin position="26"/>
        <end position="383"/>
    </location>
</feature>
<dbReference type="Gene3D" id="3.50.50.60">
    <property type="entry name" value="FAD/NAD(P)-binding domain"/>
    <property type="match status" value="1"/>
</dbReference>
<evidence type="ECO:0000256" key="1">
    <source>
        <dbReference type="ARBA" id="ARBA00001974"/>
    </source>
</evidence>
<organism evidence="6 7">
    <name type="scientific">Ceraceosorus bombacis</name>
    <dbReference type="NCBI Taxonomy" id="401625"/>
    <lineage>
        <taxon>Eukaryota</taxon>
        <taxon>Fungi</taxon>
        <taxon>Dikarya</taxon>
        <taxon>Basidiomycota</taxon>
        <taxon>Ustilaginomycotina</taxon>
        <taxon>Exobasidiomycetes</taxon>
        <taxon>Ceraceosorales</taxon>
        <taxon>Ceraceosoraceae</taxon>
        <taxon>Ceraceosorus</taxon>
    </lineage>
</organism>
<keyword evidence="4" id="KW-0560">Oxidoreductase</keyword>
<evidence type="ECO:0000256" key="4">
    <source>
        <dbReference type="ARBA" id="ARBA00023002"/>
    </source>
</evidence>
<dbReference type="SUPFAM" id="SSF51905">
    <property type="entry name" value="FAD/NAD(P)-binding domain"/>
    <property type="match status" value="1"/>
</dbReference>
<dbReference type="GO" id="GO:0016709">
    <property type="term" value="F:oxidoreductase activity, acting on paired donors, with incorporation or reduction of molecular oxygen, NAD(P)H as one donor, and incorporation of one atom of oxygen"/>
    <property type="evidence" value="ECO:0007669"/>
    <property type="project" value="UniProtKB-ARBA"/>
</dbReference>
<dbReference type="OrthoDB" id="1716816at2759"/>
<reference evidence="6 7" key="1">
    <citation type="submission" date="2014-09" db="EMBL/GenBank/DDBJ databases">
        <authorList>
            <person name="Magalhaes I.L.F."/>
            <person name="Oliveira U."/>
            <person name="Santos F.R."/>
            <person name="Vidigal T.H.D.A."/>
            <person name="Brescovit A.D."/>
            <person name="Santos A.J."/>
        </authorList>
    </citation>
    <scope>NUCLEOTIDE SEQUENCE [LARGE SCALE GENOMIC DNA]</scope>
</reference>
<keyword evidence="6" id="KW-0830">Ubiquinone</keyword>
<dbReference type="AlphaFoldDB" id="A0A0N7LB14"/>
<dbReference type="PRINTS" id="PR00420">
    <property type="entry name" value="RNGMNOXGNASE"/>
</dbReference>
<keyword evidence="7" id="KW-1185">Reference proteome</keyword>
<keyword evidence="3" id="KW-0274">FAD</keyword>
<dbReference type="Proteomes" id="UP000054845">
    <property type="component" value="Unassembled WGS sequence"/>
</dbReference>
<comment type="cofactor">
    <cofactor evidence="1">
        <name>FAD</name>
        <dbReference type="ChEBI" id="CHEBI:57692"/>
    </cofactor>
</comment>
<keyword evidence="2" id="KW-0285">Flavoprotein</keyword>
<dbReference type="GO" id="GO:0071949">
    <property type="term" value="F:FAD binding"/>
    <property type="evidence" value="ECO:0007669"/>
    <property type="project" value="InterPro"/>
</dbReference>
<dbReference type="InterPro" id="IPR002938">
    <property type="entry name" value="FAD-bd"/>
</dbReference>
<dbReference type="SUPFAM" id="SSF54373">
    <property type="entry name" value="FAD-linked reductases, C-terminal domain"/>
    <property type="match status" value="1"/>
</dbReference>
<dbReference type="PANTHER" id="PTHR43004:SF19">
    <property type="entry name" value="BINDING MONOOXYGENASE, PUTATIVE (JCVI)-RELATED"/>
    <property type="match status" value="1"/>
</dbReference>
<evidence type="ECO:0000256" key="3">
    <source>
        <dbReference type="ARBA" id="ARBA00022827"/>
    </source>
</evidence>
<sequence length="717" mass="78916">MPALISQDIPFATRDDPAGVESEVPEYDVVICGAGPVGLITASQMLRSGLTVKIVDKAADSLDVGRADAVQPRVLEIMKQLGLLNELLATGPLIDHTILYKDGKCLVFRPSHASPSEFQYLQVITQPEVERLLIRDIARFGCYVDRSTTLDRYVLEGEKDHTGKSTISLDWTNIETGASGSCRARYLIGSDGAHSAIRKSLSIPFDGVTTNLVWQIVDAEWDTNFPHAWVFGCVLSSEHGGVLIIPRENNMSRLYVRVLPGADGKAPDPNVENVDTAMKRINDVFAPYYVKPKGPIEWYTMWKINERVARSFHDGQDGRVFLAGDSAHCHSAAGAYGLNTGCMDSHNLSWKVILDAKGISKPAIIDSYSVERRATAKRIVQASSCFLRFLCGARGADTFAKDFAIAAGEDPASIEAPQFIPQEGDQSMDPDQAFFSWYARTYTGLLTGTDILYKPSTLNKPWQSSGMVSKYQALDVKRADVNLSRKIQKMKFDEMQGFASGESDAARTERAEQAIASPQASPMIGYRTPNPRLFNPRTGAVQRLYDSFAPLPCFNIVLLGGDMSGSLGPLVCDALDAFAKQGSFRTRFANAQAGQARLMKMHLILDAHNVRDRALLDALALRFKQALSHNATGTHQETSSKDDAHPLHHYLEIHLDDQPDEGRASSLFGTAAEKTSDAPRERAFIVRPDLWLGTKSTLEEFQHSAESYFADLLHPQI</sequence>
<accession>A0A0N7LB14</accession>
<dbReference type="InterPro" id="IPR036188">
    <property type="entry name" value="FAD/NAD-bd_sf"/>
</dbReference>
<name>A0A0N7LB14_9BASI</name>
<dbReference type="InterPro" id="IPR050641">
    <property type="entry name" value="RIFMO-like"/>
</dbReference>
<dbReference type="EMBL" id="CCYA01000269">
    <property type="protein sequence ID" value="CEH18114.1"/>
    <property type="molecule type" value="Genomic_DNA"/>
</dbReference>
<dbReference type="Pfam" id="PF01494">
    <property type="entry name" value="FAD_binding_3"/>
    <property type="match status" value="1"/>
</dbReference>
<evidence type="ECO:0000313" key="7">
    <source>
        <dbReference type="Proteomes" id="UP000054845"/>
    </source>
</evidence>
<evidence type="ECO:0000256" key="2">
    <source>
        <dbReference type="ARBA" id="ARBA00022630"/>
    </source>
</evidence>
<evidence type="ECO:0000259" key="5">
    <source>
        <dbReference type="Pfam" id="PF01494"/>
    </source>
</evidence>
<protein>
    <submittedName>
        <fullName evidence="6">Monooxygenase involved in coenzyme Q (Ubiquinone) biosynthesis</fullName>
    </submittedName>
</protein>
<proteinExistence type="predicted"/>
<keyword evidence="6" id="KW-0503">Monooxygenase</keyword>
<dbReference type="Gene3D" id="3.30.9.10">
    <property type="entry name" value="D-Amino Acid Oxidase, subunit A, domain 2"/>
    <property type="match status" value="1"/>
</dbReference>
<dbReference type="Gene3D" id="3.40.30.20">
    <property type="match status" value="1"/>
</dbReference>
<dbReference type="PANTHER" id="PTHR43004">
    <property type="entry name" value="TRK SYSTEM POTASSIUM UPTAKE PROTEIN"/>
    <property type="match status" value="1"/>
</dbReference>